<dbReference type="EMBL" id="JAVREN010000010">
    <property type="protein sequence ID" value="MDT0307246.1"/>
    <property type="molecule type" value="Genomic_DNA"/>
</dbReference>
<dbReference type="RefSeq" id="WP_311630188.1">
    <property type="nucleotide sequence ID" value="NZ_JAVREN010000010.1"/>
</dbReference>
<sequence length="85" mass="10036">MKPRCEGHFIRRYEYLEEETIRCLHDAVYRVEWIALPVYDPGVAELVRKVACGTHLAKIVRQGLEHRAQEVHVLPIGSPWEWWTP</sequence>
<comment type="caution">
    <text evidence="1">The sequence shown here is derived from an EMBL/GenBank/DDBJ whole genome shotgun (WGS) entry which is preliminary data.</text>
</comment>
<name>A0ABU2L6R2_9ACTN</name>
<keyword evidence="2" id="KW-1185">Reference proteome</keyword>
<protein>
    <submittedName>
        <fullName evidence="1">Uncharacterized protein</fullName>
    </submittedName>
</protein>
<organism evidence="1 2">
    <name type="scientific">Streptomyces boetiae</name>
    <dbReference type="NCBI Taxonomy" id="3075541"/>
    <lineage>
        <taxon>Bacteria</taxon>
        <taxon>Bacillati</taxon>
        <taxon>Actinomycetota</taxon>
        <taxon>Actinomycetes</taxon>
        <taxon>Kitasatosporales</taxon>
        <taxon>Streptomycetaceae</taxon>
        <taxon>Streptomyces</taxon>
    </lineage>
</organism>
<accession>A0ABU2L6R2</accession>
<gene>
    <name evidence="1" type="ORF">RM780_09755</name>
</gene>
<proteinExistence type="predicted"/>
<reference evidence="2" key="1">
    <citation type="submission" date="2023-07" db="EMBL/GenBank/DDBJ databases">
        <title>30 novel species of actinomycetes from the DSMZ collection.</title>
        <authorList>
            <person name="Nouioui I."/>
        </authorList>
    </citation>
    <scope>NUCLEOTIDE SEQUENCE [LARGE SCALE GENOMIC DNA]</scope>
    <source>
        <strain evidence="2">DSM 44917</strain>
    </source>
</reference>
<dbReference type="Proteomes" id="UP001183388">
    <property type="component" value="Unassembled WGS sequence"/>
</dbReference>
<evidence type="ECO:0000313" key="1">
    <source>
        <dbReference type="EMBL" id="MDT0307246.1"/>
    </source>
</evidence>
<evidence type="ECO:0000313" key="2">
    <source>
        <dbReference type="Proteomes" id="UP001183388"/>
    </source>
</evidence>